<organism evidence="1 2">
    <name type="scientific">Aphis craccivora</name>
    <name type="common">Cowpea aphid</name>
    <dbReference type="NCBI Taxonomy" id="307492"/>
    <lineage>
        <taxon>Eukaryota</taxon>
        <taxon>Metazoa</taxon>
        <taxon>Ecdysozoa</taxon>
        <taxon>Arthropoda</taxon>
        <taxon>Hexapoda</taxon>
        <taxon>Insecta</taxon>
        <taxon>Pterygota</taxon>
        <taxon>Neoptera</taxon>
        <taxon>Paraneoptera</taxon>
        <taxon>Hemiptera</taxon>
        <taxon>Sternorrhyncha</taxon>
        <taxon>Aphidomorpha</taxon>
        <taxon>Aphidoidea</taxon>
        <taxon>Aphididae</taxon>
        <taxon>Aphidini</taxon>
        <taxon>Aphis</taxon>
        <taxon>Aphis</taxon>
    </lineage>
</organism>
<accession>A0A6G0WG29</accession>
<proteinExistence type="predicted"/>
<protein>
    <submittedName>
        <fullName evidence="1">Uncharacterized protein</fullName>
    </submittedName>
</protein>
<evidence type="ECO:0000313" key="2">
    <source>
        <dbReference type="Proteomes" id="UP000478052"/>
    </source>
</evidence>
<gene>
    <name evidence="1" type="ORF">FWK35_00020783</name>
</gene>
<dbReference type="AlphaFoldDB" id="A0A6G0WG29"/>
<dbReference type="EMBL" id="VUJU01008783">
    <property type="protein sequence ID" value="KAF0725909.1"/>
    <property type="molecule type" value="Genomic_DNA"/>
</dbReference>
<reference evidence="1 2" key="1">
    <citation type="submission" date="2019-08" db="EMBL/GenBank/DDBJ databases">
        <title>Whole genome of Aphis craccivora.</title>
        <authorList>
            <person name="Voronova N.V."/>
            <person name="Shulinski R.S."/>
            <person name="Bandarenka Y.V."/>
            <person name="Zhorov D.G."/>
            <person name="Warner D."/>
        </authorList>
    </citation>
    <scope>NUCLEOTIDE SEQUENCE [LARGE SCALE GENOMIC DNA]</scope>
    <source>
        <strain evidence="1">180601</strain>
        <tissue evidence="1">Whole Body</tissue>
    </source>
</reference>
<name>A0A6G0WG29_APHCR</name>
<dbReference type="Proteomes" id="UP000478052">
    <property type="component" value="Unassembled WGS sequence"/>
</dbReference>
<sequence length="304" mass="36066">MFFLLKLKSITGHHTTPESLLNWHFNGYQRELTGSTNMDNTRFLNCVPPKSGVPGDHFWVPRNLSCFFQNRQETASEEKMFNALKLLKQSRGSNYQTVPYEFSNFYEICRKRENLQRNDNDLSLTILNICYYSKNCAYKTRILISATIKTTHKEPCIKFSKLFVYPNRPNFGHSKFFYRHSSKKNFSWKSKISVKRWKISIIYIFLGAFENYLEFSKNDLHTAPTIFFFEPEKLPKLKIEALFRHVFVYTDIVKSIHSSLRYHNIKSALEIHFNFINLSYTLIMKMFLSKFLTLKISFKVIDKP</sequence>
<keyword evidence="2" id="KW-1185">Reference proteome</keyword>
<comment type="caution">
    <text evidence="1">The sequence shown here is derived from an EMBL/GenBank/DDBJ whole genome shotgun (WGS) entry which is preliminary data.</text>
</comment>
<evidence type="ECO:0000313" key="1">
    <source>
        <dbReference type="EMBL" id="KAF0725909.1"/>
    </source>
</evidence>